<dbReference type="AlphaFoldDB" id="A0A934RYU9"/>
<protein>
    <submittedName>
        <fullName evidence="2">Uncharacterized protein</fullName>
    </submittedName>
</protein>
<accession>A0A934RYU9</accession>
<organism evidence="2 3">
    <name type="scientific">Pelagicoccus mobilis</name>
    <dbReference type="NCBI Taxonomy" id="415221"/>
    <lineage>
        <taxon>Bacteria</taxon>
        <taxon>Pseudomonadati</taxon>
        <taxon>Verrucomicrobiota</taxon>
        <taxon>Opitutia</taxon>
        <taxon>Puniceicoccales</taxon>
        <taxon>Pelagicoccaceae</taxon>
        <taxon>Pelagicoccus</taxon>
    </lineage>
</organism>
<proteinExistence type="predicted"/>
<feature type="region of interest" description="Disordered" evidence="1">
    <location>
        <begin position="1"/>
        <end position="21"/>
    </location>
</feature>
<evidence type="ECO:0000256" key="1">
    <source>
        <dbReference type="SAM" id="MobiDB-lite"/>
    </source>
</evidence>
<reference evidence="2" key="1">
    <citation type="submission" date="2021-01" db="EMBL/GenBank/DDBJ databases">
        <title>Modified the classification status of verrucomicrobia.</title>
        <authorList>
            <person name="Feng X."/>
        </authorList>
    </citation>
    <scope>NUCLEOTIDE SEQUENCE</scope>
    <source>
        <strain evidence="2">KCTC 13126</strain>
    </source>
</reference>
<gene>
    <name evidence="2" type="ORF">JIN87_10925</name>
</gene>
<dbReference type="RefSeq" id="WP_200355595.1">
    <property type="nucleotide sequence ID" value="NZ_JAENIL010000017.1"/>
</dbReference>
<comment type="caution">
    <text evidence="2">The sequence shown here is derived from an EMBL/GenBank/DDBJ whole genome shotgun (WGS) entry which is preliminary data.</text>
</comment>
<evidence type="ECO:0000313" key="2">
    <source>
        <dbReference type="EMBL" id="MBK1877381.1"/>
    </source>
</evidence>
<sequence>MPTSTQNQAGAASSIPPAPSPSLDVQLSQLASDVIAYARDAKVVHFRYCRNPKSPSSPHASLQAAIDALQQELQAARQQPVCQPLAAELLKELAALGHQPPCQSKPQQRQAAQTINAALLELR</sequence>
<keyword evidence="3" id="KW-1185">Reference proteome</keyword>
<evidence type="ECO:0000313" key="3">
    <source>
        <dbReference type="Proteomes" id="UP000617628"/>
    </source>
</evidence>
<dbReference type="Proteomes" id="UP000617628">
    <property type="component" value="Unassembled WGS sequence"/>
</dbReference>
<dbReference type="EMBL" id="JAENIL010000017">
    <property type="protein sequence ID" value="MBK1877381.1"/>
    <property type="molecule type" value="Genomic_DNA"/>
</dbReference>
<name>A0A934RYU9_9BACT</name>